<dbReference type="InterPro" id="IPR009739">
    <property type="entry name" value="LprI-like_N"/>
</dbReference>
<proteinExistence type="predicted"/>
<evidence type="ECO:0000313" key="3">
    <source>
        <dbReference type="EMBL" id="EIC19826.1"/>
    </source>
</evidence>
<dbReference type="GO" id="GO:0005576">
    <property type="term" value="C:extracellular region"/>
    <property type="evidence" value="ECO:0007669"/>
    <property type="project" value="TreeGrafter"/>
</dbReference>
<dbReference type="InterPro" id="IPR052755">
    <property type="entry name" value="Lysozyme_Inhibitor_LprI"/>
</dbReference>
<evidence type="ECO:0000256" key="1">
    <source>
        <dbReference type="SAM" id="SignalP"/>
    </source>
</evidence>
<dbReference type="STRING" id="631362.Thi970DRAFT_03430"/>
<feature type="domain" description="Lysozyme inhibitor LprI-like N-terminal" evidence="2">
    <location>
        <begin position="26"/>
        <end position="96"/>
    </location>
</feature>
<reference evidence="3 4" key="2">
    <citation type="submission" date="2011-11" db="EMBL/GenBank/DDBJ databases">
        <authorList>
            <consortium name="US DOE Joint Genome Institute"/>
            <person name="Lucas S."/>
            <person name="Han J."/>
            <person name="Lapidus A."/>
            <person name="Cheng J.-F."/>
            <person name="Goodwin L."/>
            <person name="Pitluck S."/>
            <person name="Peters L."/>
            <person name="Ovchinnikova G."/>
            <person name="Zhang X."/>
            <person name="Detter J.C."/>
            <person name="Han C."/>
            <person name="Tapia R."/>
            <person name="Land M."/>
            <person name="Hauser L."/>
            <person name="Kyrpides N."/>
            <person name="Ivanova N."/>
            <person name="Pagani I."/>
            <person name="Vogl K."/>
            <person name="Liu Z."/>
            <person name="Overmann J."/>
            <person name="Frigaard N.-U."/>
            <person name="Bryant D."/>
            <person name="Woyke T."/>
        </authorList>
    </citation>
    <scope>NUCLEOTIDE SEQUENCE [LARGE SCALE GENOMIC DNA]</scope>
    <source>
        <strain evidence="3 4">970</strain>
    </source>
</reference>
<feature type="chain" id="PRO_5003618104" evidence="1">
    <location>
        <begin position="19"/>
        <end position="261"/>
    </location>
</feature>
<dbReference type="AlphaFoldDB" id="H8Z7B0"/>
<keyword evidence="3" id="KW-0449">Lipoprotein</keyword>
<organism evidence="3 4">
    <name type="scientific">Thiorhodovibrio frisius</name>
    <dbReference type="NCBI Taxonomy" id="631362"/>
    <lineage>
        <taxon>Bacteria</taxon>
        <taxon>Pseudomonadati</taxon>
        <taxon>Pseudomonadota</taxon>
        <taxon>Gammaproteobacteria</taxon>
        <taxon>Chromatiales</taxon>
        <taxon>Chromatiaceae</taxon>
        <taxon>Thiorhodovibrio</taxon>
    </lineage>
</organism>
<dbReference type="HOGENOM" id="CLU_1065338_0_0_6"/>
<keyword evidence="1" id="KW-0732">Signal</keyword>
<reference evidence="4" key="1">
    <citation type="submission" date="2011-06" db="EMBL/GenBank/DDBJ databases">
        <authorList>
            <consortium name="US DOE Joint Genome Institute (JGI-PGF)"/>
            <person name="Lucas S."/>
            <person name="Han J."/>
            <person name="Lapidus A."/>
            <person name="Cheng J.-F."/>
            <person name="Goodwin L."/>
            <person name="Pitluck S."/>
            <person name="Peters L."/>
            <person name="Land M.L."/>
            <person name="Hauser L."/>
            <person name="Vogl K."/>
            <person name="Liu Z."/>
            <person name="Overmann J."/>
            <person name="Frigaard N.-U."/>
            <person name="Bryant D.A."/>
            <person name="Woyke T.J."/>
        </authorList>
    </citation>
    <scope>NUCLEOTIDE SEQUENCE [LARGE SCALE GENOMIC DNA]</scope>
    <source>
        <strain evidence="4">970</strain>
    </source>
</reference>
<dbReference type="Gene3D" id="1.20.1270.180">
    <property type="match status" value="1"/>
</dbReference>
<keyword evidence="4" id="KW-1185">Reference proteome</keyword>
<name>H8Z7B0_9GAMM</name>
<dbReference type="PANTHER" id="PTHR37549:SF1">
    <property type="entry name" value="LIPOPROTEIN LPRI"/>
    <property type="match status" value="1"/>
</dbReference>
<dbReference type="EMBL" id="JH603170">
    <property type="protein sequence ID" value="EIC19826.1"/>
    <property type="molecule type" value="Genomic_DNA"/>
</dbReference>
<protein>
    <submittedName>
        <fullName evidence="3">Uncharacterized protein conserved in bacteria, putative lipoprotein</fullName>
    </submittedName>
</protein>
<sequence>MKLILLLVSMLATLSAQGASFDCGKAPTLVESAICSNAQLSRLDEDLADAYRDARNRASNSDALKQEQRAWLKNKRNRCTTVVCLTDAYQTRIGELQAISSPVQQQIGVASDSIVPGRCHMDSCWWWTVENAELLQSRGSSRLYRVTTTSTSEDYSPSFVESNGYPDYPSPRGTWSSPETVYLFCSPQLPAYVQSKKEGGYSVTIPFADDGIAWGATEGIANLYNHVCNQGRSGTYHIPPSRLQENIVIRDLFDLFSLAQN</sequence>
<gene>
    <name evidence="3" type="ORF">Thi970DRAFT_03430</name>
</gene>
<dbReference type="PANTHER" id="PTHR37549">
    <property type="entry name" value="LIPOPROTEIN LPRI"/>
    <property type="match status" value="1"/>
</dbReference>
<dbReference type="Pfam" id="PF07007">
    <property type="entry name" value="LprI"/>
    <property type="match status" value="1"/>
</dbReference>
<dbReference type="RefSeq" id="WP_009150229.1">
    <property type="nucleotide sequence ID" value="NZ_CP121471.1"/>
</dbReference>
<evidence type="ECO:0000313" key="4">
    <source>
        <dbReference type="Proteomes" id="UP000002964"/>
    </source>
</evidence>
<dbReference type="eggNOG" id="COG4461">
    <property type="taxonomic scope" value="Bacteria"/>
</dbReference>
<evidence type="ECO:0000259" key="2">
    <source>
        <dbReference type="Pfam" id="PF07007"/>
    </source>
</evidence>
<accession>H8Z7B0</accession>
<dbReference type="Proteomes" id="UP000002964">
    <property type="component" value="Unassembled WGS sequence"/>
</dbReference>
<feature type="signal peptide" evidence="1">
    <location>
        <begin position="1"/>
        <end position="18"/>
    </location>
</feature>